<dbReference type="AlphaFoldDB" id="A0A7H8XUQ6"/>
<name>A0A7H8XUQ6_9ACTN</name>
<dbReference type="InterPro" id="IPR011050">
    <property type="entry name" value="Pectin_lyase_fold/virulence"/>
</dbReference>
<dbReference type="PRINTS" id="PR00385">
    <property type="entry name" value="P450"/>
</dbReference>
<feature type="domain" description="Right handed beta helix" evidence="8">
    <location>
        <begin position="98"/>
        <end position="235"/>
    </location>
</feature>
<evidence type="ECO:0000256" key="3">
    <source>
        <dbReference type="ARBA" id="ARBA00022723"/>
    </source>
</evidence>
<gene>
    <name evidence="9" type="ORF">HXZ27_30390</name>
</gene>
<sequence length="912" mass="94687">MTNMLSVSETEPGCLPSISAALAAAGRTATIVVRPGTYREQVRLTGDVTVVAEDGPGTVTIDGGDGVAVLVGGGEPTLRGLTVRGGSATRPAVQVGGGTLRATGCAITGRGSAAVHVPGGQVDLRDCQVGNPGGDGFRFERGGGGTVSATTVRGAHNGVVIADGADPVLRGCALVDLRGVGVLSTGGGRGTLEDCEIRAVGGHAIVVSGTADPLFRRCAVRGAAGYGLLLSEQATGTFADGTIVDAGAAAVVVTGSAAPLIDGGEVAGGPGGALLFQGEATGVLRRLTVRGGPAGIVVGGSAAPLIEDCVVEGAGEYGVQLLDQARPVVHGTRVQRCVAGGFLVEAGATLTVDQSTVRDCGLGLQLDGAATVTGSDVGAAHGAGILVQPGAHLTLLRSRVHHSGGPGVWFTAGSSGRVNGCELVENAGEGLLRDGAAPVRVDATTMVGNGGTPVGAQHPPPPQDVPEAPGAWPLLGHIVPMLRQPLGFLPGLARHGDVVRVRFGRLPVYVVTHPDAVRDVLVPGDVDFERGICFDRLEPGLGQGIATASGVEHRRLRRLLQPVFSRERLAGYSSIMRTVAEETTAAWRDGQELAADEVMDDLALAALTRSLFRFTPDAETAEAVKHGMRMLTHGLLQRIVLPAEWERVPTFGNIRFRRAMARMNRAVGQVVTAYRQAGEDRGDVLSALLMTRDEGGVGLSDQEVHAQVATLALTGVEAPGATLAWLLYEIGRSAEVTGRVCAELDEVLGGRTPEHDDLPALEYTGRVVDEVLRLHTPLLFSRRTVTTARVGRSIIPPGAELVYSPYLLHHDDRWFPDPARFDPDRWLPANARQVPKGAYIPFAAGSFQCIGRQFAISELVMITAVIFSRWTLRPVPGAAVREVASALVRPSELPMTVHLRGGGERPTPAGPR</sequence>
<feature type="domain" description="Right handed beta helix" evidence="8">
    <location>
        <begin position="237"/>
        <end position="371"/>
    </location>
</feature>
<dbReference type="SMART" id="SM00710">
    <property type="entry name" value="PbH1"/>
    <property type="match status" value="12"/>
</dbReference>
<dbReference type="Gene3D" id="1.10.630.10">
    <property type="entry name" value="Cytochrome P450"/>
    <property type="match status" value="1"/>
</dbReference>
<dbReference type="InterPro" id="IPR002401">
    <property type="entry name" value="Cyt_P450_E_grp-I"/>
</dbReference>
<dbReference type="SUPFAM" id="SSF48264">
    <property type="entry name" value="Cytochrome P450"/>
    <property type="match status" value="1"/>
</dbReference>
<dbReference type="GO" id="GO:0016705">
    <property type="term" value="F:oxidoreductase activity, acting on paired donors, with incorporation or reduction of molecular oxygen"/>
    <property type="evidence" value="ECO:0007669"/>
    <property type="project" value="InterPro"/>
</dbReference>
<keyword evidence="6" id="KW-0503">Monooxygenase</keyword>
<reference evidence="9 10" key="1">
    <citation type="submission" date="2020-07" db="EMBL/GenBank/DDBJ databases">
        <title>A bifunctional nitrone conjugated secondary metabolite targeting the ribosome.</title>
        <authorList>
            <person name="Limbrick E.M."/>
            <person name="Graf M."/>
            <person name="Derewacz D.K."/>
            <person name="Nguyen F."/>
            <person name="Spraggins J.M."/>
            <person name="Wieland M."/>
            <person name="Ynigez-Gutierrez A.E."/>
            <person name="Reisman B.J."/>
            <person name="Zinshteyn B."/>
            <person name="McCulloch K."/>
            <person name="Iverson T.M."/>
            <person name="Green R."/>
            <person name="Wilson D.N."/>
            <person name="Bachmann B.O."/>
        </authorList>
    </citation>
    <scope>NUCLEOTIDE SEQUENCE [LARGE SCALE GENOMIC DNA]</scope>
    <source>
        <strain evidence="10">aurantiaca</strain>
    </source>
</reference>
<evidence type="ECO:0000313" key="9">
    <source>
        <dbReference type="EMBL" id="QLD27989.1"/>
    </source>
</evidence>
<dbReference type="EMBL" id="CP058322">
    <property type="protein sequence ID" value="QLD27989.1"/>
    <property type="molecule type" value="Genomic_DNA"/>
</dbReference>
<dbReference type="PRINTS" id="PR00463">
    <property type="entry name" value="EP450I"/>
</dbReference>
<dbReference type="SUPFAM" id="SSF51126">
    <property type="entry name" value="Pectin lyase-like"/>
    <property type="match status" value="2"/>
</dbReference>
<dbReference type="KEGG" id="mcab:HXZ27_30390"/>
<dbReference type="InterPro" id="IPR039448">
    <property type="entry name" value="Beta_helix"/>
</dbReference>
<evidence type="ECO:0000256" key="1">
    <source>
        <dbReference type="ARBA" id="ARBA00010617"/>
    </source>
</evidence>
<evidence type="ECO:0000259" key="8">
    <source>
        <dbReference type="Pfam" id="PF13229"/>
    </source>
</evidence>
<evidence type="ECO:0000256" key="7">
    <source>
        <dbReference type="PIRSR" id="PIRSR602401-1"/>
    </source>
</evidence>
<comment type="similarity">
    <text evidence="1">Belongs to the cytochrome P450 family.</text>
</comment>
<keyword evidence="4" id="KW-0560">Oxidoreductase</keyword>
<dbReference type="CDD" id="cd11049">
    <property type="entry name" value="CYP170A1-like"/>
    <property type="match status" value="1"/>
</dbReference>
<evidence type="ECO:0000256" key="5">
    <source>
        <dbReference type="ARBA" id="ARBA00023004"/>
    </source>
</evidence>
<dbReference type="GO" id="GO:0004497">
    <property type="term" value="F:monooxygenase activity"/>
    <property type="evidence" value="ECO:0007669"/>
    <property type="project" value="UniProtKB-KW"/>
</dbReference>
<keyword evidence="5 7" id="KW-0408">Iron</keyword>
<dbReference type="Pfam" id="PF13229">
    <property type="entry name" value="Beta_helix"/>
    <property type="match status" value="2"/>
</dbReference>
<dbReference type="PANTHER" id="PTHR24291:SF50">
    <property type="entry name" value="BIFUNCTIONAL ALBAFLAVENONE MONOOXYGENASE_TERPENE SYNTHASE"/>
    <property type="match status" value="1"/>
</dbReference>
<feature type="binding site" description="axial binding residue" evidence="7">
    <location>
        <position position="849"/>
    </location>
    <ligand>
        <name>heme</name>
        <dbReference type="ChEBI" id="CHEBI:30413"/>
    </ligand>
    <ligandPart>
        <name>Fe</name>
        <dbReference type="ChEBI" id="CHEBI:18248"/>
    </ligandPart>
</feature>
<evidence type="ECO:0000256" key="4">
    <source>
        <dbReference type="ARBA" id="ARBA00023002"/>
    </source>
</evidence>
<evidence type="ECO:0000313" key="10">
    <source>
        <dbReference type="Proteomes" id="UP000509335"/>
    </source>
</evidence>
<keyword evidence="3 7" id="KW-0479">Metal-binding</keyword>
<dbReference type="GO" id="GO:0020037">
    <property type="term" value="F:heme binding"/>
    <property type="evidence" value="ECO:0007669"/>
    <property type="project" value="InterPro"/>
</dbReference>
<dbReference type="Pfam" id="PF00067">
    <property type="entry name" value="p450"/>
    <property type="match status" value="1"/>
</dbReference>
<dbReference type="Proteomes" id="UP000509335">
    <property type="component" value="Chromosome"/>
</dbReference>
<evidence type="ECO:0000256" key="6">
    <source>
        <dbReference type="ARBA" id="ARBA00023033"/>
    </source>
</evidence>
<dbReference type="GO" id="GO:0005506">
    <property type="term" value="F:iron ion binding"/>
    <property type="evidence" value="ECO:0007669"/>
    <property type="project" value="InterPro"/>
</dbReference>
<keyword evidence="2 7" id="KW-0349">Heme</keyword>
<organism evidence="9 10">
    <name type="scientific">Micromonospora carbonacea</name>
    <dbReference type="NCBI Taxonomy" id="47853"/>
    <lineage>
        <taxon>Bacteria</taxon>
        <taxon>Bacillati</taxon>
        <taxon>Actinomycetota</taxon>
        <taxon>Actinomycetes</taxon>
        <taxon>Micromonosporales</taxon>
        <taxon>Micromonosporaceae</taxon>
        <taxon>Micromonospora</taxon>
    </lineage>
</organism>
<dbReference type="InterPro" id="IPR006626">
    <property type="entry name" value="PbH1"/>
</dbReference>
<dbReference type="InterPro" id="IPR012334">
    <property type="entry name" value="Pectin_lyas_fold"/>
</dbReference>
<proteinExistence type="inferred from homology"/>
<accession>A0A7H8XUQ6</accession>
<evidence type="ECO:0000256" key="2">
    <source>
        <dbReference type="ARBA" id="ARBA00022617"/>
    </source>
</evidence>
<dbReference type="Gene3D" id="2.160.20.10">
    <property type="entry name" value="Single-stranded right-handed beta-helix, Pectin lyase-like"/>
    <property type="match status" value="2"/>
</dbReference>
<dbReference type="PANTHER" id="PTHR24291">
    <property type="entry name" value="CYTOCHROME P450 FAMILY 4"/>
    <property type="match status" value="1"/>
</dbReference>
<dbReference type="InterPro" id="IPR036396">
    <property type="entry name" value="Cyt_P450_sf"/>
</dbReference>
<comment type="cofactor">
    <cofactor evidence="7">
        <name>heme</name>
        <dbReference type="ChEBI" id="CHEBI:30413"/>
    </cofactor>
</comment>
<dbReference type="InterPro" id="IPR001128">
    <property type="entry name" value="Cyt_P450"/>
</dbReference>
<protein>
    <submittedName>
        <fullName evidence="9">Cytochrome P450</fullName>
    </submittedName>
</protein>
<dbReference type="InterPro" id="IPR050196">
    <property type="entry name" value="Cytochrome_P450_Monoox"/>
</dbReference>